<reference evidence="1 2" key="1">
    <citation type="journal article" date="2023" name="Mol. Biol. Evol.">
        <title>Genomics of Secondarily Temperate Adaptation in the Only Non-Antarctic Icefish.</title>
        <authorList>
            <person name="Rivera-Colon A.G."/>
            <person name="Rayamajhi N."/>
            <person name="Minhas B.F."/>
            <person name="Madrigal G."/>
            <person name="Bilyk K.T."/>
            <person name="Yoon V."/>
            <person name="Hune M."/>
            <person name="Gregory S."/>
            <person name="Cheng C.H.C."/>
            <person name="Catchen J.M."/>
        </authorList>
    </citation>
    <scope>NUCLEOTIDE SEQUENCE [LARGE SCALE GENOMIC DNA]</scope>
    <source>
        <strain evidence="1">JC2023a</strain>
    </source>
</reference>
<name>A0AAN8B455_9TELE</name>
<dbReference type="AlphaFoldDB" id="A0AAN8B455"/>
<evidence type="ECO:0000313" key="1">
    <source>
        <dbReference type="EMBL" id="KAK5877788.1"/>
    </source>
</evidence>
<sequence>MLIVALPTRCRPPCEGCDNEVHLFCSVLSSPAHALRCYEGYTNPPLSSARPDGTVRTMSPKALRTVLVLPAPSGGPEISALTSPVIRDGLAMCVCAFWNSILCMPSSDTNGA</sequence>
<dbReference type="EMBL" id="JAULUE010002066">
    <property type="protein sequence ID" value="KAK5877788.1"/>
    <property type="molecule type" value="Genomic_DNA"/>
</dbReference>
<keyword evidence="2" id="KW-1185">Reference proteome</keyword>
<comment type="caution">
    <text evidence="1">The sequence shown here is derived from an EMBL/GenBank/DDBJ whole genome shotgun (WGS) entry which is preliminary data.</text>
</comment>
<dbReference type="Proteomes" id="UP001335648">
    <property type="component" value="Unassembled WGS sequence"/>
</dbReference>
<proteinExistence type="predicted"/>
<organism evidence="1 2">
    <name type="scientific">Champsocephalus esox</name>
    <name type="common">pike icefish</name>
    <dbReference type="NCBI Taxonomy" id="159716"/>
    <lineage>
        <taxon>Eukaryota</taxon>
        <taxon>Metazoa</taxon>
        <taxon>Chordata</taxon>
        <taxon>Craniata</taxon>
        <taxon>Vertebrata</taxon>
        <taxon>Euteleostomi</taxon>
        <taxon>Actinopterygii</taxon>
        <taxon>Neopterygii</taxon>
        <taxon>Teleostei</taxon>
        <taxon>Neoteleostei</taxon>
        <taxon>Acanthomorphata</taxon>
        <taxon>Eupercaria</taxon>
        <taxon>Perciformes</taxon>
        <taxon>Notothenioidei</taxon>
        <taxon>Channichthyidae</taxon>
        <taxon>Champsocephalus</taxon>
    </lineage>
</organism>
<gene>
    <name evidence="1" type="ORF">CesoFtcFv8_025263</name>
</gene>
<accession>A0AAN8B455</accession>
<protein>
    <submittedName>
        <fullName evidence="1">Uncharacterized protein</fullName>
    </submittedName>
</protein>
<evidence type="ECO:0000313" key="2">
    <source>
        <dbReference type="Proteomes" id="UP001335648"/>
    </source>
</evidence>